<dbReference type="Gene3D" id="3.40.1500.10">
    <property type="entry name" value="Coproporphyrinogen III oxidase, aerobic"/>
    <property type="match status" value="1"/>
</dbReference>
<keyword evidence="7" id="KW-0627">Porphyrin biosynthesis</keyword>
<dbReference type="PRINTS" id="PR00073">
    <property type="entry name" value="COPRGNOXDASE"/>
</dbReference>
<comment type="similarity">
    <text evidence="2">Belongs to the aerobic coproporphyrinogen-III oxidase family.</text>
</comment>
<dbReference type="UniPathway" id="UPA00251">
    <property type="reaction ID" value="UER00322"/>
</dbReference>
<dbReference type="GO" id="GO:0005737">
    <property type="term" value="C:cytoplasm"/>
    <property type="evidence" value="ECO:0007669"/>
    <property type="project" value="TreeGrafter"/>
</dbReference>
<evidence type="ECO:0000256" key="1">
    <source>
        <dbReference type="ARBA" id="ARBA00005168"/>
    </source>
</evidence>
<sequence>MTNSVLDPSLPIREQMEKLIRQKQKEICEGLETLDTKKFQPDEWSRGENAGGGRSMVLADGSTFEKAGVNISVVHGTLPPGAIERMKVDHKDIKTNDDGNVGFFACGLSMVLHPWNPHAPTMHLNYRYFEILNPDGSVQTWWFGGGADLTPSYLYIEDAKHFHLKHKEALDPFGAELYPEFKKWCDKYFLISHRNETRGVGGIFFDDFNRFPPQKCLEMAESCFNAMLPAYLPLVEKRKDMPYTPEEKEWQQIRRGRYVEFNLVYDRGTKFGLLTPGSRVESILMSMPKTATWLYNHEPEEGTREAELLKVTRNPVDWI</sequence>
<dbReference type="SUPFAM" id="SSF102886">
    <property type="entry name" value="Coproporphyrinogen III oxidase"/>
    <property type="match status" value="1"/>
</dbReference>
<dbReference type="EC" id="1.3.3.3" evidence="4"/>
<evidence type="ECO:0000256" key="2">
    <source>
        <dbReference type="ARBA" id="ARBA00010644"/>
    </source>
</evidence>
<dbReference type="Pfam" id="PF01218">
    <property type="entry name" value="Coprogen_oxidas"/>
    <property type="match status" value="1"/>
</dbReference>
<dbReference type="InterPro" id="IPR001260">
    <property type="entry name" value="Coprogen_oxidase_aer"/>
</dbReference>
<name>A0A4T0X1W5_9ASCO</name>
<dbReference type="GO" id="GO:0006782">
    <property type="term" value="P:protoporphyrinogen IX biosynthetic process"/>
    <property type="evidence" value="ECO:0007669"/>
    <property type="project" value="UniProtKB-UniPathway"/>
</dbReference>
<comment type="caution">
    <text evidence="8">The sequence shown here is derived from an EMBL/GenBank/DDBJ whole genome shotgun (WGS) entry which is preliminary data.</text>
</comment>
<dbReference type="GO" id="GO:0004109">
    <property type="term" value="F:coproporphyrinogen oxidase activity"/>
    <property type="evidence" value="ECO:0007669"/>
    <property type="project" value="UniProtKB-EC"/>
</dbReference>
<evidence type="ECO:0000256" key="5">
    <source>
        <dbReference type="ARBA" id="ARBA00023002"/>
    </source>
</evidence>
<evidence type="ECO:0000256" key="7">
    <source>
        <dbReference type="ARBA" id="ARBA00023244"/>
    </source>
</evidence>
<keyword evidence="6" id="KW-0350">Heme biosynthesis</keyword>
<evidence type="ECO:0000313" key="9">
    <source>
        <dbReference type="Proteomes" id="UP000307173"/>
    </source>
</evidence>
<dbReference type="InterPro" id="IPR018375">
    <property type="entry name" value="Coprogen_oxidase_CS"/>
</dbReference>
<dbReference type="PANTHER" id="PTHR10755:SF0">
    <property type="entry name" value="OXYGEN-DEPENDENT COPROPORPHYRINOGEN-III OXIDASE, MITOCHONDRIAL"/>
    <property type="match status" value="1"/>
</dbReference>
<evidence type="ECO:0000256" key="4">
    <source>
        <dbReference type="ARBA" id="ARBA00012869"/>
    </source>
</evidence>
<reference evidence="8 9" key="1">
    <citation type="journal article" date="2019" name="Front. Genet.">
        <title>Whole-Genome Sequencing of the Opportunistic Yeast Pathogen Candida inconspicua Uncovers Its Hybrid Origin.</title>
        <authorList>
            <person name="Mixao V."/>
            <person name="Hansen A.P."/>
            <person name="Saus E."/>
            <person name="Boekhout T."/>
            <person name="Lass-Florl C."/>
            <person name="Gabaldon T."/>
        </authorList>
    </citation>
    <scope>NUCLEOTIDE SEQUENCE [LARGE SCALE GENOMIC DNA]</scope>
    <source>
        <strain evidence="8 9">CBS 180</strain>
    </source>
</reference>
<organism evidence="8 9">
    <name type="scientific">Pichia inconspicua</name>
    <dbReference type="NCBI Taxonomy" id="52247"/>
    <lineage>
        <taxon>Eukaryota</taxon>
        <taxon>Fungi</taxon>
        <taxon>Dikarya</taxon>
        <taxon>Ascomycota</taxon>
        <taxon>Saccharomycotina</taxon>
        <taxon>Pichiomycetes</taxon>
        <taxon>Pichiales</taxon>
        <taxon>Pichiaceae</taxon>
        <taxon>Pichia</taxon>
    </lineage>
</organism>
<keyword evidence="5" id="KW-0560">Oxidoreductase</keyword>
<evidence type="ECO:0000256" key="3">
    <source>
        <dbReference type="ARBA" id="ARBA00011738"/>
    </source>
</evidence>
<dbReference type="STRING" id="52247.A0A4T0X1W5"/>
<accession>A0A4T0X1W5</accession>
<dbReference type="PROSITE" id="PS01021">
    <property type="entry name" value="COPROGEN_OXIDASE"/>
    <property type="match status" value="1"/>
</dbReference>
<dbReference type="InterPro" id="IPR036406">
    <property type="entry name" value="Coprogen_oxidase_aer_sf"/>
</dbReference>
<dbReference type="NCBIfam" id="NF003727">
    <property type="entry name" value="PRK05330.1"/>
    <property type="match status" value="1"/>
</dbReference>
<dbReference type="EMBL" id="SELW01000349">
    <property type="protein sequence ID" value="TID29019.1"/>
    <property type="molecule type" value="Genomic_DNA"/>
</dbReference>
<comment type="pathway">
    <text evidence="1">Porphyrin-containing compound metabolism; protoporphyrin-IX biosynthesis; protoporphyrinogen-IX from coproporphyrinogen-III (O2 route): step 1/1.</text>
</comment>
<proteinExistence type="inferred from homology"/>
<dbReference type="FunFam" id="3.40.1500.10:FF:000002">
    <property type="entry name" value="oxygen-dependent coproporphyrinogen-III oxidase, mitochondrial"/>
    <property type="match status" value="1"/>
</dbReference>
<dbReference type="OrthoDB" id="15318at2759"/>
<dbReference type="PANTHER" id="PTHR10755">
    <property type="entry name" value="COPROPORPHYRINOGEN III OXIDASE, MITOCHONDRIAL"/>
    <property type="match status" value="1"/>
</dbReference>
<comment type="subunit">
    <text evidence="3">Homodimer.</text>
</comment>
<dbReference type="AlphaFoldDB" id="A0A4T0X1W5"/>
<evidence type="ECO:0000256" key="6">
    <source>
        <dbReference type="ARBA" id="ARBA00023133"/>
    </source>
</evidence>
<dbReference type="PIRSF" id="PIRSF000166">
    <property type="entry name" value="Coproporphyri_ox"/>
    <property type="match status" value="1"/>
</dbReference>
<evidence type="ECO:0000313" key="8">
    <source>
        <dbReference type="EMBL" id="TID29019.1"/>
    </source>
</evidence>
<dbReference type="Proteomes" id="UP000307173">
    <property type="component" value="Unassembled WGS sequence"/>
</dbReference>
<gene>
    <name evidence="8" type="ORF">CANINC_002167</name>
</gene>
<protein>
    <recommendedName>
        <fullName evidence="4">coproporphyrinogen oxidase</fullName>
        <ecNumber evidence="4">1.3.3.3</ecNumber>
    </recommendedName>
</protein>
<keyword evidence="9" id="KW-1185">Reference proteome</keyword>